<dbReference type="EMBL" id="JACHWB010000003">
    <property type="protein sequence ID" value="MBB3019467.1"/>
    <property type="molecule type" value="Genomic_DNA"/>
</dbReference>
<feature type="transmembrane region" description="Helical" evidence="1">
    <location>
        <begin position="125"/>
        <end position="148"/>
    </location>
</feature>
<accession>A0A7W4VLN5</accession>
<feature type="transmembrane region" description="Helical" evidence="1">
    <location>
        <begin position="44"/>
        <end position="65"/>
    </location>
</feature>
<keyword evidence="1" id="KW-0472">Membrane</keyword>
<dbReference type="AlphaFoldDB" id="A0A7W4VLN5"/>
<comment type="caution">
    <text evidence="3">The sequence shown here is derived from an EMBL/GenBank/DDBJ whole genome shotgun (WGS) entry which is preliminary data.</text>
</comment>
<dbReference type="PANTHER" id="PTHR42709">
    <property type="entry name" value="ALKALINE PHOSPHATASE LIKE PROTEIN"/>
    <property type="match status" value="1"/>
</dbReference>
<keyword evidence="4" id="KW-1185">Reference proteome</keyword>
<keyword evidence="1" id="KW-0812">Transmembrane</keyword>
<feature type="domain" description="VTT" evidence="2">
    <location>
        <begin position="29"/>
        <end position="142"/>
    </location>
</feature>
<dbReference type="InterPro" id="IPR051311">
    <property type="entry name" value="DedA_domain"/>
</dbReference>
<evidence type="ECO:0000313" key="4">
    <source>
        <dbReference type="Proteomes" id="UP000532010"/>
    </source>
</evidence>
<sequence>MVSPMEHWLEYLGLAGTAFLSATIFPFQSEVVLFGMLIAEHYQVWLLVLVASLGNILGSCVNWFLGRFIAHFEGRRWFPVTREQVAKAEGWYHRYGRWTLLLSWVPIIGDPLTIVAGVLREPFPVFLALVVVAKTARYLAVTGLTLGWM</sequence>
<proteinExistence type="predicted"/>
<evidence type="ECO:0000259" key="2">
    <source>
        <dbReference type="Pfam" id="PF09335"/>
    </source>
</evidence>
<dbReference type="PANTHER" id="PTHR42709:SF4">
    <property type="entry name" value="INNER MEMBRANE PROTEIN YQAA"/>
    <property type="match status" value="1"/>
</dbReference>
<protein>
    <submittedName>
        <fullName evidence="3">Membrane protein YqaA with SNARE-associated domain</fullName>
    </submittedName>
</protein>
<keyword evidence="1" id="KW-1133">Transmembrane helix</keyword>
<organism evidence="3 4">
    <name type="scientific">Microvirga lupini</name>
    <dbReference type="NCBI Taxonomy" id="420324"/>
    <lineage>
        <taxon>Bacteria</taxon>
        <taxon>Pseudomonadati</taxon>
        <taxon>Pseudomonadota</taxon>
        <taxon>Alphaproteobacteria</taxon>
        <taxon>Hyphomicrobiales</taxon>
        <taxon>Methylobacteriaceae</taxon>
        <taxon>Microvirga</taxon>
    </lineage>
</organism>
<dbReference type="InterPro" id="IPR032816">
    <property type="entry name" value="VTT_dom"/>
</dbReference>
<gene>
    <name evidence="3" type="ORF">FHR70_002532</name>
</gene>
<name>A0A7W4VLN5_9HYPH</name>
<evidence type="ECO:0000256" key="1">
    <source>
        <dbReference type="SAM" id="Phobius"/>
    </source>
</evidence>
<dbReference type="Pfam" id="PF09335">
    <property type="entry name" value="VTT_dom"/>
    <property type="match status" value="1"/>
</dbReference>
<feature type="transmembrane region" description="Helical" evidence="1">
    <location>
        <begin position="98"/>
        <end position="119"/>
    </location>
</feature>
<dbReference type="Proteomes" id="UP000532010">
    <property type="component" value="Unassembled WGS sequence"/>
</dbReference>
<evidence type="ECO:0000313" key="3">
    <source>
        <dbReference type="EMBL" id="MBB3019467.1"/>
    </source>
</evidence>
<feature type="transmembrane region" description="Helical" evidence="1">
    <location>
        <begin position="12"/>
        <end position="38"/>
    </location>
</feature>
<reference evidence="3 4" key="1">
    <citation type="submission" date="2020-08" db="EMBL/GenBank/DDBJ databases">
        <title>The Agave Microbiome: Exploring the role of microbial communities in plant adaptations to desert environments.</title>
        <authorList>
            <person name="Partida-Martinez L.P."/>
        </authorList>
    </citation>
    <scope>NUCLEOTIDE SEQUENCE [LARGE SCALE GENOMIC DNA]</scope>
    <source>
        <strain evidence="3 4">AT3.9</strain>
    </source>
</reference>
<dbReference type="RefSeq" id="WP_246408124.1">
    <property type="nucleotide sequence ID" value="NZ_JACHWB010000003.1"/>
</dbReference>